<protein>
    <submittedName>
        <fullName evidence="1">Uncharacterized protein</fullName>
    </submittedName>
</protein>
<dbReference type="OrthoDB" id="3006414at2759"/>
<evidence type="ECO:0000313" key="1">
    <source>
        <dbReference type="EMBL" id="KAF5325109.1"/>
    </source>
</evidence>
<accession>A0A8H5F632</accession>
<name>A0A8H5F632_9AGAR</name>
<dbReference type="Proteomes" id="UP000567179">
    <property type="component" value="Unassembled WGS sequence"/>
</dbReference>
<sequence length="261" mass="29650">MTPVPIIAFGPTPDSYFIGVGMRYYSVGMPDSLAPTANKLPAIQMGWMSIDPQGAWMVQDAYHTSRLEYDTRILPNIIEQWRNRSLKFVSFGDLSDGHIQTWVGVGPDNSGNWTGILSDQQLSHLNEIKGQIGEVFDRALRGILLGKGSTMVFMFAGGFSYYTDDEAEGRILEKVMDEYVHRQPAWTIERGSVLCPWNIDYFFLKFKDTQSSRIIMRWNLPQNMDAHLKELQEAAETPEGAAAIARHEQLGMWRAKRMHIT</sequence>
<evidence type="ECO:0000313" key="2">
    <source>
        <dbReference type="Proteomes" id="UP000567179"/>
    </source>
</evidence>
<comment type="caution">
    <text evidence="1">The sequence shown here is derived from an EMBL/GenBank/DDBJ whole genome shotgun (WGS) entry which is preliminary data.</text>
</comment>
<keyword evidence="2" id="KW-1185">Reference proteome</keyword>
<reference evidence="1 2" key="1">
    <citation type="journal article" date="2020" name="ISME J.">
        <title>Uncovering the hidden diversity of litter-decomposition mechanisms in mushroom-forming fungi.</title>
        <authorList>
            <person name="Floudas D."/>
            <person name="Bentzer J."/>
            <person name="Ahren D."/>
            <person name="Johansson T."/>
            <person name="Persson P."/>
            <person name="Tunlid A."/>
        </authorList>
    </citation>
    <scope>NUCLEOTIDE SEQUENCE [LARGE SCALE GENOMIC DNA]</scope>
    <source>
        <strain evidence="1 2">CBS 101986</strain>
    </source>
</reference>
<dbReference type="AlphaFoldDB" id="A0A8H5F632"/>
<gene>
    <name evidence="1" type="ORF">D9619_009669</name>
</gene>
<organism evidence="1 2">
    <name type="scientific">Psilocybe cf. subviscida</name>
    <dbReference type="NCBI Taxonomy" id="2480587"/>
    <lineage>
        <taxon>Eukaryota</taxon>
        <taxon>Fungi</taxon>
        <taxon>Dikarya</taxon>
        <taxon>Basidiomycota</taxon>
        <taxon>Agaricomycotina</taxon>
        <taxon>Agaricomycetes</taxon>
        <taxon>Agaricomycetidae</taxon>
        <taxon>Agaricales</taxon>
        <taxon>Agaricineae</taxon>
        <taxon>Strophariaceae</taxon>
        <taxon>Psilocybe</taxon>
    </lineage>
</organism>
<proteinExistence type="predicted"/>
<dbReference type="EMBL" id="JAACJJ010000015">
    <property type="protein sequence ID" value="KAF5325109.1"/>
    <property type="molecule type" value="Genomic_DNA"/>
</dbReference>